<evidence type="ECO:0000256" key="1">
    <source>
        <dbReference type="ARBA" id="ARBA00005791"/>
    </source>
</evidence>
<keyword evidence="6" id="KW-0812">Transmembrane</keyword>
<dbReference type="RefSeq" id="WP_284303352.1">
    <property type="nucleotide sequence ID" value="NZ_BSUO01000001.1"/>
</dbReference>
<dbReference type="InterPro" id="IPR036249">
    <property type="entry name" value="Thioredoxin-like_sf"/>
</dbReference>
<reference evidence="9" key="1">
    <citation type="journal article" date="2019" name="Int. J. Syst. Evol. Microbiol.">
        <title>The Global Catalogue of Microorganisms (GCM) 10K type strain sequencing project: providing services to taxonomists for standard genome sequencing and annotation.</title>
        <authorList>
            <consortium name="The Broad Institute Genomics Platform"/>
            <consortium name="The Broad Institute Genome Sequencing Center for Infectious Disease"/>
            <person name="Wu L."/>
            <person name="Ma J."/>
        </authorList>
    </citation>
    <scope>NUCLEOTIDE SEQUENCE [LARGE SCALE GENOMIC DNA]</scope>
    <source>
        <strain evidence="9">NBRC 113072</strain>
    </source>
</reference>
<evidence type="ECO:0000256" key="6">
    <source>
        <dbReference type="SAM" id="Phobius"/>
    </source>
</evidence>
<evidence type="ECO:0000256" key="3">
    <source>
        <dbReference type="ARBA" id="ARBA00023002"/>
    </source>
</evidence>
<name>A0ABQ6IPR5_9MICO</name>
<evidence type="ECO:0000256" key="4">
    <source>
        <dbReference type="ARBA" id="ARBA00023157"/>
    </source>
</evidence>
<proteinExistence type="inferred from homology"/>
<comment type="similarity">
    <text evidence="1">Belongs to the thioredoxin family. DsbA subfamily.</text>
</comment>
<protein>
    <submittedName>
        <fullName evidence="8">Membrane protein</fullName>
    </submittedName>
</protein>
<dbReference type="PANTHER" id="PTHR13887:SF14">
    <property type="entry name" value="DISULFIDE BOND FORMATION PROTEIN D"/>
    <property type="match status" value="1"/>
</dbReference>
<keyword evidence="4" id="KW-1015">Disulfide bond</keyword>
<dbReference type="Proteomes" id="UP001157126">
    <property type="component" value="Unassembled WGS sequence"/>
</dbReference>
<feature type="domain" description="Thioredoxin-like fold" evidence="7">
    <location>
        <begin position="86"/>
        <end position="234"/>
    </location>
</feature>
<gene>
    <name evidence="8" type="ORF">GCM10025883_14860</name>
</gene>
<keyword evidence="6" id="KW-0472">Membrane</keyword>
<sequence>MSTSSNDRSARQAKIKAAAPKESNLKPVLATIIAVLAIAGIAAAIVFGMQDRGGDDAQAAGVPRGAQSANGGILLNATDPGQGVPVVDVYEDFQCHWCKTFHEILGPKLDELATSGEAKVVIHMKNFLDQGESGESTRIANAAACAADVSPQAFMKTRDALMNAQPEQGQPGWTEETMKKIADDAGITGDARQTYDKCVSDVKYKSYIAAVDEQSARDGVTATPSYKINGQPFDLGQVLDQNTGATNPEAFTQAVEAAKKN</sequence>
<comment type="caution">
    <text evidence="8">The sequence shown here is derived from an EMBL/GenBank/DDBJ whole genome shotgun (WGS) entry which is preliminary data.</text>
</comment>
<evidence type="ECO:0000259" key="7">
    <source>
        <dbReference type="Pfam" id="PF13462"/>
    </source>
</evidence>
<evidence type="ECO:0000313" key="9">
    <source>
        <dbReference type="Proteomes" id="UP001157126"/>
    </source>
</evidence>
<dbReference type="PANTHER" id="PTHR13887">
    <property type="entry name" value="GLUTATHIONE S-TRANSFERASE KAPPA"/>
    <property type="match status" value="1"/>
</dbReference>
<evidence type="ECO:0000313" key="8">
    <source>
        <dbReference type="EMBL" id="GMA39441.1"/>
    </source>
</evidence>
<dbReference type="InterPro" id="IPR012336">
    <property type="entry name" value="Thioredoxin-like_fold"/>
</dbReference>
<accession>A0ABQ6IPR5</accession>
<keyword evidence="3" id="KW-0560">Oxidoreductase</keyword>
<organism evidence="8 9">
    <name type="scientific">Mobilicoccus caccae</name>
    <dbReference type="NCBI Taxonomy" id="1859295"/>
    <lineage>
        <taxon>Bacteria</taxon>
        <taxon>Bacillati</taxon>
        <taxon>Actinomycetota</taxon>
        <taxon>Actinomycetes</taxon>
        <taxon>Micrococcales</taxon>
        <taxon>Dermatophilaceae</taxon>
        <taxon>Mobilicoccus</taxon>
    </lineage>
</organism>
<feature type="transmembrane region" description="Helical" evidence="6">
    <location>
        <begin position="28"/>
        <end position="48"/>
    </location>
</feature>
<keyword evidence="2" id="KW-0732">Signal</keyword>
<keyword evidence="9" id="KW-1185">Reference proteome</keyword>
<keyword evidence="5" id="KW-0676">Redox-active center</keyword>
<evidence type="ECO:0000256" key="5">
    <source>
        <dbReference type="ARBA" id="ARBA00023284"/>
    </source>
</evidence>
<dbReference type="Pfam" id="PF13462">
    <property type="entry name" value="Thioredoxin_4"/>
    <property type="match status" value="1"/>
</dbReference>
<dbReference type="SUPFAM" id="SSF52833">
    <property type="entry name" value="Thioredoxin-like"/>
    <property type="match status" value="1"/>
</dbReference>
<dbReference type="CDD" id="cd02972">
    <property type="entry name" value="DsbA_family"/>
    <property type="match status" value="1"/>
</dbReference>
<dbReference type="EMBL" id="BSUO01000001">
    <property type="protein sequence ID" value="GMA39441.1"/>
    <property type="molecule type" value="Genomic_DNA"/>
</dbReference>
<dbReference type="Gene3D" id="3.40.30.10">
    <property type="entry name" value="Glutaredoxin"/>
    <property type="match status" value="1"/>
</dbReference>
<keyword evidence="6" id="KW-1133">Transmembrane helix</keyword>
<evidence type="ECO:0000256" key="2">
    <source>
        <dbReference type="ARBA" id="ARBA00022729"/>
    </source>
</evidence>